<organism evidence="2 3">
    <name type="scientific">Mortierella hygrophila</name>
    <dbReference type="NCBI Taxonomy" id="979708"/>
    <lineage>
        <taxon>Eukaryota</taxon>
        <taxon>Fungi</taxon>
        <taxon>Fungi incertae sedis</taxon>
        <taxon>Mucoromycota</taxon>
        <taxon>Mortierellomycotina</taxon>
        <taxon>Mortierellomycetes</taxon>
        <taxon>Mortierellales</taxon>
        <taxon>Mortierellaceae</taxon>
        <taxon>Mortierella</taxon>
    </lineage>
</organism>
<comment type="caution">
    <text evidence="2">The sequence shown here is derived from an EMBL/GenBank/DDBJ whole genome shotgun (WGS) entry which is preliminary data.</text>
</comment>
<dbReference type="EMBL" id="JAAAXW010000573">
    <property type="protein sequence ID" value="KAF9536731.1"/>
    <property type="molecule type" value="Genomic_DNA"/>
</dbReference>
<keyword evidence="3" id="KW-1185">Reference proteome</keyword>
<accession>A0A9P6JXN6</accession>
<evidence type="ECO:0000313" key="3">
    <source>
        <dbReference type="Proteomes" id="UP000723463"/>
    </source>
</evidence>
<reference evidence="2" key="1">
    <citation type="journal article" date="2020" name="Fungal Divers.">
        <title>Resolving the Mortierellaceae phylogeny through synthesis of multi-gene phylogenetics and phylogenomics.</title>
        <authorList>
            <person name="Vandepol N."/>
            <person name="Liber J."/>
            <person name="Desiro A."/>
            <person name="Na H."/>
            <person name="Kennedy M."/>
            <person name="Barry K."/>
            <person name="Grigoriev I.V."/>
            <person name="Miller A.N."/>
            <person name="O'Donnell K."/>
            <person name="Stajich J.E."/>
            <person name="Bonito G."/>
        </authorList>
    </citation>
    <scope>NUCLEOTIDE SEQUENCE</scope>
    <source>
        <strain evidence="2">NRRL 2591</strain>
    </source>
</reference>
<evidence type="ECO:0000256" key="1">
    <source>
        <dbReference type="SAM" id="Phobius"/>
    </source>
</evidence>
<keyword evidence="1" id="KW-0812">Transmembrane</keyword>
<protein>
    <submittedName>
        <fullName evidence="2">Uncharacterized protein</fullName>
    </submittedName>
</protein>
<name>A0A9P6JXN6_9FUNG</name>
<dbReference type="AlphaFoldDB" id="A0A9P6JXN6"/>
<dbReference type="Proteomes" id="UP000723463">
    <property type="component" value="Unassembled WGS sequence"/>
</dbReference>
<evidence type="ECO:0000313" key="2">
    <source>
        <dbReference type="EMBL" id="KAF9536731.1"/>
    </source>
</evidence>
<gene>
    <name evidence="2" type="ORF">EC957_009867</name>
</gene>
<sequence length="107" mass="11397">MISEDTTTRMVLNWIVSETSLLASFLLLLVGSRGKAESRDFVKKGEDWGTPVIVDGTAKTKDTTTSSKRRAVGCSHMVSGGTLGTLSGCCRDGRGDERKKALDSASV</sequence>
<keyword evidence="1" id="KW-0472">Membrane</keyword>
<keyword evidence="1" id="KW-1133">Transmembrane helix</keyword>
<proteinExistence type="predicted"/>
<feature type="transmembrane region" description="Helical" evidence="1">
    <location>
        <begin position="12"/>
        <end position="30"/>
    </location>
</feature>